<accession>A0AAN7PRE7</accession>
<dbReference type="Proteomes" id="UP001353858">
    <property type="component" value="Unassembled WGS sequence"/>
</dbReference>
<keyword evidence="1" id="KW-1133">Transmembrane helix</keyword>
<gene>
    <name evidence="2" type="ORF">RN001_013192</name>
</gene>
<protein>
    <recommendedName>
        <fullName evidence="4">Transmembrane protein</fullName>
    </recommendedName>
</protein>
<reference evidence="3" key="1">
    <citation type="submission" date="2023-01" db="EMBL/GenBank/DDBJ databases">
        <title>Key to firefly adult light organ development and bioluminescence: homeobox transcription factors regulate luciferase expression and transportation to peroxisome.</title>
        <authorList>
            <person name="Fu X."/>
        </authorList>
    </citation>
    <scope>NUCLEOTIDE SEQUENCE [LARGE SCALE GENOMIC DNA]</scope>
</reference>
<keyword evidence="1" id="KW-0812">Transmembrane</keyword>
<evidence type="ECO:0000313" key="2">
    <source>
        <dbReference type="EMBL" id="KAK4873832.1"/>
    </source>
</evidence>
<keyword evidence="1" id="KW-0472">Membrane</keyword>
<comment type="caution">
    <text evidence="2">The sequence shown here is derived from an EMBL/GenBank/DDBJ whole genome shotgun (WGS) entry which is preliminary data.</text>
</comment>
<sequence length="211" mass="23898">MIQETMTEENETRKDTINGTSNEGYTIPALLFIIAIVFISCSVFYVNTSSAAKSENFSNLEEVTLPRSVSQKNVRIKAQPNCTMQEHITKKLQDISTELYTKNVLCMPEDVNNVKKHNVPNANIKKAAKPRGNFVIYFAVGLLMASLVAAFLDVYKVKGKPSKRKPPLTKRCSLADLTVLRHNRRESMKKDYVVEDHRVPLKLLDTLPIRE</sequence>
<dbReference type="EMBL" id="JARPUR010000006">
    <property type="protein sequence ID" value="KAK4873832.1"/>
    <property type="molecule type" value="Genomic_DNA"/>
</dbReference>
<feature type="transmembrane region" description="Helical" evidence="1">
    <location>
        <begin position="25"/>
        <end position="46"/>
    </location>
</feature>
<name>A0AAN7PRE7_9COLE</name>
<evidence type="ECO:0000313" key="3">
    <source>
        <dbReference type="Proteomes" id="UP001353858"/>
    </source>
</evidence>
<evidence type="ECO:0008006" key="4">
    <source>
        <dbReference type="Google" id="ProtNLM"/>
    </source>
</evidence>
<dbReference type="AlphaFoldDB" id="A0AAN7PRE7"/>
<organism evidence="2 3">
    <name type="scientific">Aquatica leii</name>
    <dbReference type="NCBI Taxonomy" id="1421715"/>
    <lineage>
        <taxon>Eukaryota</taxon>
        <taxon>Metazoa</taxon>
        <taxon>Ecdysozoa</taxon>
        <taxon>Arthropoda</taxon>
        <taxon>Hexapoda</taxon>
        <taxon>Insecta</taxon>
        <taxon>Pterygota</taxon>
        <taxon>Neoptera</taxon>
        <taxon>Endopterygota</taxon>
        <taxon>Coleoptera</taxon>
        <taxon>Polyphaga</taxon>
        <taxon>Elateriformia</taxon>
        <taxon>Elateroidea</taxon>
        <taxon>Lampyridae</taxon>
        <taxon>Luciolinae</taxon>
        <taxon>Aquatica</taxon>
    </lineage>
</organism>
<keyword evidence="3" id="KW-1185">Reference proteome</keyword>
<evidence type="ECO:0000256" key="1">
    <source>
        <dbReference type="SAM" id="Phobius"/>
    </source>
</evidence>
<proteinExistence type="predicted"/>
<feature type="transmembrane region" description="Helical" evidence="1">
    <location>
        <begin position="134"/>
        <end position="155"/>
    </location>
</feature>